<dbReference type="Gene3D" id="1.10.840.10">
    <property type="entry name" value="Ras guanine-nucleotide exchange factors catalytic domain"/>
    <property type="match status" value="1"/>
</dbReference>
<dbReference type="SMART" id="SM00147">
    <property type="entry name" value="RasGEF"/>
    <property type="match status" value="1"/>
</dbReference>
<dbReference type="PANTHER" id="PTHR23113">
    <property type="entry name" value="GUANINE NUCLEOTIDE EXCHANGE FACTOR"/>
    <property type="match status" value="1"/>
</dbReference>
<keyword evidence="5 7" id="KW-0472">Membrane</keyword>
<feature type="transmembrane region" description="Helical" evidence="7">
    <location>
        <begin position="420"/>
        <end position="441"/>
    </location>
</feature>
<evidence type="ECO:0000256" key="1">
    <source>
        <dbReference type="ARBA" id="ARBA00004141"/>
    </source>
</evidence>
<dbReference type="PANTHER" id="PTHR23113:SF368">
    <property type="entry name" value="CELL DIVISION CONTROL PROTEIN 25"/>
    <property type="match status" value="1"/>
</dbReference>
<evidence type="ECO:0000256" key="6">
    <source>
        <dbReference type="PROSITE-ProRule" id="PRU00168"/>
    </source>
</evidence>
<dbReference type="EMBL" id="GL349493">
    <property type="protein sequence ID" value="KNC54979.1"/>
    <property type="molecule type" value="Genomic_DNA"/>
</dbReference>
<dbReference type="PROSITE" id="PS50212">
    <property type="entry name" value="RASGEF_NTER"/>
    <property type="match status" value="1"/>
</dbReference>
<evidence type="ECO:0000256" key="2">
    <source>
        <dbReference type="ARBA" id="ARBA00022658"/>
    </source>
</evidence>
<dbReference type="InterPro" id="IPR001895">
    <property type="entry name" value="RASGEF_cat_dom"/>
</dbReference>
<feature type="transmembrane region" description="Helical" evidence="7">
    <location>
        <begin position="161"/>
        <end position="184"/>
    </location>
</feature>
<dbReference type="OrthoDB" id="28357at2759"/>
<feature type="transmembrane region" description="Helical" evidence="7">
    <location>
        <begin position="313"/>
        <end position="331"/>
    </location>
</feature>
<evidence type="ECO:0000259" key="8">
    <source>
        <dbReference type="PROSITE" id="PS50009"/>
    </source>
</evidence>
<dbReference type="InterPro" id="IPR000651">
    <property type="entry name" value="Ras-like_Gua-exchang_fac_N"/>
</dbReference>
<name>A0A0L0DRL7_THETB</name>
<evidence type="ECO:0000313" key="11">
    <source>
        <dbReference type="Proteomes" id="UP000054408"/>
    </source>
</evidence>
<dbReference type="PROSITE" id="PS00720">
    <property type="entry name" value="RASGEF"/>
    <property type="match status" value="1"/>
</dbReference>
<proteinExistence type="predicted"/>
<evidence type="ECO:0000256" key="7">
    <source>
        <dbReference type="SAM" id="Phobius"/>
    </source>
</evidence>
<dbReference type="GO" id="GO:0007265">
    <property type="term" value="P:Ras protein signal transduction"/>
    <property type="evidence" value="ECO:0007669"/>
    <property type="project" value="TreeGrafter"/>
</dbReference>
<dbReference type="InterPro" id="IPR027359">
    <property type="entry name" value="Volt_channel_dom_sf"/>
</dbReference>
<dbReference type="Gene3D" id="1.20.870.10">
    <property type="entry name" value="Son of sevenless (SoS) protein Chain: S domain 1"/>
    <property type="match status" value="1"/>
</dbReference>
<evidence type="ECO:0000256" key="3">
    <source>
        <dbReference type="ARBA" id="ARBA00022692"/>
    </source>
</evidence>
<dbReference type="InterPro" id="IPR008937">
    <property type="entry name" value="Ras-like_GEF"/>
</dbReference>
<dbReference type="Gene3D" id="1.20.120.350">
    <property type="entry name" value="Voltage-gated potassium channels. Chain C"/>
    <property type="match status" value="1"/>
</dbReference>
<dbReference type="eggNOG" id="KOG3417">
    <property type="taxonomic scope" value="Eukaryota"/>
</dbReference>
<feature type="transmembrane region" description="Helical" evidence="7">
    <location>
        <begin position="6"/>
        <end position="26"/>
    </location>
</feature>
<dbReference type="PROSITE" id="PS50009">
    <property type="entry name" value="RASGEF_CAT"/>
    <property type="match status" value="1"/>
</dbReference>
<protein>
    <submittedName>
        <fullName evidence="10">Ras-specific guanine nucleotide-releasing factor RalGPS1</fullName>
    </submittedName>
</protein>
<dbReference type="InterPro" id="IPR036964">
    <property type="entry name" value="RASGEF_cat_dom_sf"/>
</dbReference>
<evidence type="ECO:0000259" key="9">
    <source>
        <dbReference type="PROSITE" id="PS50212"/>
    </source>
</evidence>
<evidence type="ECO:0000256" key="4">
    <source>
        <dbReference type="ARBA" id="ARBA00022989"/>
    </source>
</evidence>
<reference evidence="10 11" key="1">
    <citation type="submission" date="2010-05" db="EMBL/GenBank/DDBJ databases">
        <title>The Genome Sequence of Thecamonas trahens ATCC 50062.</title>
        <authorList>
            <consortium name="The Broad Institute Genome Sequencing Platform"/>
            <person name="Russ C."/>
            <person name="Cuomo C."/>
            <person name="Shea T."/>
            <person name="Young S.K."/>
            <person name="Zeng Q."/>
            <person name="Koehrsen M."/>
            <person name="Haas B."/>
            <person name="Borodovsky M."/>
            <person name="Guigo R."/>
            <person name="Alvarado L."/>
            <person name="Berlin A."/>
            <person name="Bochicchio J."/>
            <person name="Borenstein D."/>
            <person name="Chapman S."/>
            <person name="Chen Z."/>
            <person name="Freedman E."/>
            <person name="Gellesch M."/>
            <person name="Goldberg J."/>
            <person name="Griggs A."/>
            <person name="Gujja S."/>
            <person name="Heilman E."/>
            <person name="Heiman D."/>
            <person name="Hepburn T."/>
            <person name="Howarth C."/>
            <person name="Jen D."/>
            <person name="Larson L."/>
            <person name="Mehta T."/>
            <person name="Park D."/>
            <person name="Pearson M."/>
            <person name="Roberts A."/>
            <person name="Saif S."/>
            <person name="Shenoy N."/>
            <person name="Sisk P."/>
            <person name="Stolte C."/>
            <person name="Sykes S."/>
            <person name="Thomson T."/>
            <person name="Walk T."/>
            <person name="White J."/>
            <person name="Yandava C."/>
            <person name="Burger G."/>
            <person name="Gray M.W."/>
            <person name="Holland P.W.H."/>
            <person name="King N."/>
            <person name="Lang F.B.F."/>
            <person name="Roger A.J."/>
            <person name="Ruiz-Trillo I."/>
            <person name="Lander E."/>
            <person name="Nusbaum C."/>
        </authorList>
    </citation>
    <scope>NUCLEOTIDE SEQUENCE [LARGE SCALE GENOMIC DNA]</scope>
    <source>
        <strain evidence="10 11">ATCC 50062</strain>
    </source>
</reference>
<dbReference type="RefSeq" id="XP_013753425.1">
    <property type="nucleotide sequence ID" value="XM_013897971.1"/>
</dbReference>
<dbReference type="Pfam" id="PF00617">
    <property type="entry name" value="RasGEF"/>
    <property type="match status" value="1"/>
</dbReference>
<comment type="subcellular location">
    <subcellularLocation>
        <location evidence="1">Membrane</location>
        <topology evidence="1">Multi-pass membrane protein</topology>
    </subcellularLocation>
</comment>
<feature type="transmembrane region" description="Helical" evidence="7">
    <location>
        <begin position="122"/>
        <end position="141"/>
    </location>
</feature>
<accession>A0A0L0DRL7</accession>
<dbReference type="CDD" id="cd06224">
    <property type="entry name" value="REM"/>
    <property type="match status" value="1"/>
</dbReference>
<dbReference type="InterPro" id="IPR019804">
    <property type="entry name" value="Ras_G-nucl-exch_fac_CS"/>
</dbReference>
<organism evidence="10 11">
    <name type="scientific">Thecamonas trahens ATCC 50062</name>
    <dbReference type="NCBI Taxonomy" id="461836"/>
    <lineage>
        <taxon>Eukaryota</taxon>
        <taxon>Apusozoa</taxon>
        <taxon>Apusomonadida</taxon>
        <taxon>Apusomonadidae</taxon>
        <taxon>Thecamonas</taxon>
    </lineage>
</organism>
<keyword evidence="11" id="KW-1185">Reference proteome</keyword>
<evidence type="ECO:0000256" key="5">
    <source>
        <dbReference type="ARBA" id="ARBA00023136"/>
    </source>
</evidence>
<sequence length="1129" mass="122162">MAMAGLAMAGLAMAGLAMAGLAMAGLRRDAGTGALDVQSFLSFPVMPKSMPALDLRSSFSSLPSPRSTIAGERMPLLMHYGMESAGLDGGLAGADADDHGDDDDDDDDDARLQWWLSIPDRILASTGFRWAIIMGTIYVIFVDNIEVLAELPDPRDANLPFFLLLLKLVVFVMFVVEMAVTAIVRGREYLTSFFFILDAVTLLSFAPDFAALFGVDLLSSASFKLAKAGREARVSARAARLLTLVRIEKIVKQQPHPVDALDEAVPGAGDEAVGMNTSFFALPTKQAATSPSKPGPPSFRFGEVIIQSTTNKVTALVLLLFIAATLLQWPLEWQPHAQAGLNAVEGAWQLDPQHALQSVIPLYLQPYSSSVRAVQLVVNNTVVLGGDFDMRLVRNTFIETVTTDTSVARFNVSHTLRIQAALNVVLMLFVLVILAVGNAVICWDAYHLVELGDKLIKTMELLTDHVTGAAAFAPALVRGVAPGALLAPQPGAGGVGGGSGRLGLTALYSSLDARPPRQRARSFTEVFSTLDLELRSDGDEYSYDDDVGDGGHDSDFSSMVIVGQHASMPAVVAMEAGRRGGRPRRRRRRKPRTKAGLFQVLNSMQVAAADVAKHNRLVAHQLAVMAAENLRLHLEKRQLVALLHEAHVMAAPELAGTAAGQMAALVGVLGADGCEHSPWTAPGLCPVAAEVTTESSGPPSTDSRGTVSRLLSRRHVVSGNIRGLVYHALSSPDDSFVDAFLVSYRRFLSPTQLMEAAMVRLCRLAEAHGADDPFASLAAPSAASWGLARVVYVLKRWLALSHVDFGTDPEPAELLRTLCGVLLPRMGMVAEAEYLLELLEANNRGDCMHPILVFGEAGPPPVAVVDPPRPRVASGPPSLASANPIEVARQMCLYESQLFRRIRPEEFFDKAWKHAQAHALAPNILAFINHFDAMVRRFQVAVLEEPTPEARACVLEAYIRVAHALGELANANGLMEVVSALVSTPIKRLHASWALVPDELRAVLDQLRTLLFDPARGAGPRSFEPDAALLDPLPTFIPYLGQYLQDLFKMDEANPDIDAETGLINMRKGAYVAEHVVHKIVRWQTALTYDFVPYPDLLNLLRASTTDAELAYPDDDALYDRSLLIEPRA</sequence>
<keyword evidence="4 7" id="KW-1133">Transmembrane helix</keyword>
<gene>
    <name evidence="10" type="ORF">AMSG_10225</name>
</gene>
<dbReference type="GO" id="GO:0005085">
    <property type="term" value="F:guanyl-nucleotide exchange factor activity"/>
    <property type="evidence" value="ECO:0007669"/>
    <property type="project" value="UniProtKB-KW"/>
</dbReference>
<dbReference type="GO" id="GO:0005886">
    <property type="term" value="C:plasma membrane"/>
    <property type="evidence" value="ECO:0007669"/>
    <property type="project" value="TreeGrafter"/>
</dbReference>
<keyword evidence="3 7" id="KW-0812">Transmembrane</keyword>
<dbReference type="Proteomes" id="UP000054408">
    <property type="component" value="Unassembled WGS sequence"/>
</dbReference>
<dbReference type="AlphaFoldDB" id="A0A0L0DRL7"/>
<dbReference type="STRING" id="461836.A0A0L0DRL7"/>
<dbReference type="GeneID" id="25568501"/>
<dbReference type="Pfam" id="PF00618">
    <property type="entry name" value="RasGEF_N"/>
    <property type="match status" value="1"/>
</dbReference>
<feature type="domain" description="N-terminal Ras-GEF" evidence="9">
    <location>
        <begin position="712"/>
        <end position="843"/>
    </location>
</feature>
<evidence type="ECO:0000313" key="10">
    <source>
        <dbReference type="EMBL" id="KNC54979.1"/>
    </source>
</evidence>
<dbReference type="SUPFAM" id="SSF48366">
    <property type="entry name" value="Ras GEF"/>
    <property type="match status" value="1"/>
</dbReference>
<dbReference type="InterPro" id="IPR023578">
    <property type="entry name" value="Ras_GEF_dom_sf"/>
</dbReference>
<feature type="transmembrane region" description="Helical" evidence="7">
    <location>
        <begin position="193"/>
        <end position="215"/>
    </location>
</feature>
<keyword evidence="2 6" id="KW-0344">Guanine-nucleotide releasing factor</keyword>
<feature type="domain" description="Ras-GEF" evidence="8">
    <location>
        <begin position="883"/>
        <end position="1128"/>
    </location>
</feature>